<dbReference type="AlphaFoldDB" id="X1TXX6"/>
<evidence type="ECO:0000313" key="1">
    <source>
        <dbReference type="EMBL" id="GAI96226.1"/>
    </source>
</evidence>
<reference evidence="1" key="1">
    <citation type="journal article" date="2014" name="Front. Microbiol.">
        <title>High frequency of phylogenetically diverse reductive dehalogenase-homologous genes in deep subseafloor sedimentary metagenomes.</title>
        <authorList>
            <person name="Kawai M."/>
            <person name="Futagami T."/>
            <person name="Toyoda A."/>
            <person name="Takaki Y."/>
            <person name="Nishi S."/>
            <person name="Hori S."/>
            <person name="Arai W."/>
            <person name="Tsubouchi T."/>
            <person name="Morono Y."/>
            <person name="Uchiyama I."/>
            <person name="Ito T."/>
            <person name="Fujiyama A."/>
            <person name="Inagaki F."/>
            <person name="Takami H."/>
        </authorList>
    </citation>
    <scope>NUCLEOTIDE SEQUENCE</scope>
    <source>
        <strain evidence="1">Expedition CK06-06</strain>
    </source>
</reference>
<feature type="non-terminal residue" evidence="1">
    <location>
        <position position="1"/>
    </location>
</feature>
<organism evidence="1">
    <name type="scientific">marine sediment metagenome</name>
    <dbReference type="NCBI Taxonomy" id="412755"/>
    <lineage>
        <taxon>unclassified sequences</taxon>
        <taxon>metagenomes</taxon>
        <taxon>ecological metagenomes</taxon>
    </lineage>
</organism>
<accession>X1TXX6</accession>
<dbReference type="EMBL" id="BARW01020830">
    <property type="protein sequence ID" value="GAI96226.1"/>
    <property type="molecule type" value="Genomic_DNA"/>
</dbReference>
<proteinExistence type="predicted"/>
<comment type="caution">
    <text evidence="1">The sequence shown here is derived from an EMBL/GenBank/DDBJ whole genome shotgun (WGS) entry which is preliminary data.</text>
</comment>
<sequence length="41" mass="4599">AERKGKKCVLLNYPLSWPPTIKKGIVIGGTEPSSAWWNLPY</sequence>
<protein>
    <submittedName>
        <fullName evidence="1">Uncharacterized protein</fullName>
    </submittedName>
</protein>
<name>X1TXX6_9ZZZZ</name>
<gene>
    <name evidence="1" type="ORF">S12H4_35115</name>
</gene>